<feature type="region of interest" description="Disordered" evidence="5">
    <location>
        <begin position="319"/>
        <end position="361"/>
    </location>
</feature>
<evidence type="ECO:0000259" key="6">
    <source>
        <dbReference type="Pfam" id="PF12253"/>
    </source>
</evidence>
<dbReference type="GO" id="GO:0006334">
    <property type="term" value="P:nucleosome assembly"/>
    <property type="evidence" value="ECO:0007669"/>
    <property type="project" value="TreeGrafter"/>
</dbReference>
<feature type="compositionally biased region" description="Polar residues" evidence="5">
    <location>
        <begin position="852"/>
        <end position="865"/>
    </location>
</feature>
<keyword evidence="9" id="KW-1185">Reference proteome</keyword>
<evidence type="ECO:0000256" key="5">
    <source>
        <dbReference type="SAM" id="MobiDB-lite"/>
    </source>
</evidence>
<evidence type="ECO:0000313" key="8">
    <source>
        <dbReference type="EMBL" id="KAG8472939.1"/>
    </source>
</evidence>
<dbReference type="OrthoDB" id="440676at2759"/>
<dbReference type="EMBL" id="JAHUZN010000013">
    <property type="protein sequence ID" value="KAG8472939.1"/>
    <property type="molecule type" value="Genomic_DNA"/>
</dbReference>
<feature type="compositionally biased region" description="Acidic residues" evidence="5">
    <location>
        <begin position="550"/>
        <end position="566"/>
    </location>
</feature>
<proteinExistence type="predicted"/>
<gene>
    <name evidence="8" type="ORF">CXB51_035040</name>
</gene>
<dbReference type="Pfam" id="PF12253">
    <property type="entry name" value="CAF1A_dimeriz"/>
    <property type="match status" value="1"/>
</dbReference>
<keyword evidence="4" id="KW-0539">Nucleus</keyword>
<feature type="region of interest" description="Disordered" evidence="5">
    <location>
        <begin position="538"/>
        <end position="602"/>
    </location>
</feature>
<accession>A0A8J5YBS9</accession>
<organism evidence="8 9">
    <name type="scientific">Gossypium anomalum</name>
    <dbReference type="NCBI Taxonomy" id="47600"/>
    <lineage>
        <taxon>Eukaryota</taxon>
        <taxon>Viridiplantae</taxon>
        <taxon>Streptophyta</taxon>
        <taxon>Embryophyta</taxon>
        <taxon>Tracheophyta</taxon>
        <taxon>Spermatophyta</taxon>
        <taxon>Magnoliopsida</taxon>
        <taxon>eudicotyledons</taxon>
        <taxon>Gunneridae</taxon>
        <taxon>Pentapetalae</taxon>
        <taxon>rosids</taxon>
        <taxon>malvids</taxon>
        <taxon>Malvales</taxon>
        <taxon>Malvaceae</taxon>
        <taxon>Malvoideae</taxon>
        <taxon>Gossypium</taxon>
    </lineage>
</organism>
<dbReference type="PANTHER" id="PTHR15272">
    <property type="entry name" value="CHROMATIN ASSEMBLY FACTOR 1 SUBUNIT A CAF-1 SUBUNIT A"/>
    <property type="match status" value="1"/>
</dbReference>
<dbReference type="InterPro" id="IPR048800">
    <property type="entry name" value="Cac1-like_C"/>
</dbReference>
<dbReference type="Pfam" id="PF21796">
    <property type="entry name" value="Cac1_C"/>
    <property type="match status" value="1"/>
</dbReference>
<evidence type="ECO:0000256" key="4">
    <source>
        <dbReference type="ARBA" id="ARBA00023242"/>
    </source>
</evidence>
<evidence type="ECO:0000256" key="2">
    <source>
        <dbReference type="ARBA" id="ARBA00022763"/>
    </source>
</evidence>
<evidence type="ECO:0000313" key="9">
    <source>
        <dbReference type="Proteomes" id="UP000701853"/>
    </source>
</evidence>
<dbReference type="PANTHER" id="PTHR15272:SF0">
    <property type="entry name" value="CHROMATIN ASSEMBLY FACTOR 1 SUBUNIT A"/>
    <property type="match status" value="1"/>
</dbReference>
<feature type="region of interest" description="Disordered" evidence="5">
    <location>
        <begin position="852"/>
        <end position="881"/>
    </location>
</feature>
<dbReference type="Proteomes" id="UP000701853">
    <property type="component" value="Chromosome 13"/>
</dbReference>
<keyword evidence="2" id="KW-0227">DNA damage</keyword>
<feature type="domain" description="Chromatin assembly factor 1 subunit A dimerization" evidence="6">
    <location>
        <begin position="515"/>
        <end position="580"/>
    </location>
</feature>
<keyword evidence="3" id="KW-0234">DNA repair</keyword>
<protein>
    <recommendedName>
        <fullName evidence="10">Chromatin assembly factor 1 subunit FAS1</fullName>
    </recommendedName>
</protein>
<dbReference type="GO" id="GO:0033186">
    <property type="term" value="C:CAF-1 complex"/>
    <property type="evidence" value="ECO:0007669"/>
    <property type="project" value="TreeGrafter"/>
</dbReference>
<dbReference type="GO" id="GO:0006281">
    <property type="term" value="P:DNA repair"/>
    <property type="evidence" value="ECO:0007669"/>
    <property type="project" value="UniProtKB-KW"/>
</dbReference>
<evidence type="ECO:0000256" key="3">
    <source>
        <dbReference type="ARBA" id="ARBA00023204"/>
    </source>
</evidence>
<name>A0A8J5YBS9_9ROSI</name>
<feature type="domain" description="Chromatin assembly factor 1 subunit Cac1-like C-terminal" evidence="7">
    <location>
        <begin position="764"/>
        <end position="810"/>
    </location>
</feature>
<comment type="caution">
    <text evidence="8">The sequence shown here is derived from an EMBL/GenBank/DDBJ whole genome shotgun (WGS) entry which is preliminary data.</text>
</comment>
<sequence>MCFFFTTLRAGKKRLGFGSVLVIIAVSVPVIDVADDPKALKMDGQDQHKKGTKRRRTSWYSENLSGEQREAQIKGLKQEMEGLFGYYKEMMEQKSGLGMGYDMGLVESGCSLNSVVAILMEESDLPLSKLLEAIHEKVKDKMGNVSLAAVKSVVLLVGQRVKYGLDNEEADILEDDSHSSLWCWETRDAKLIPKAVRTTLRTRRTCRKKINERITAVSAMITLLQKSENDHSNEHDFVKVSEKLAKVLSEADIRLLMCNMLQKTGAKMAEKEAKREEKLLIMQLERNKREIEKKKKKVDRELQKEKLQNEKVRKRLLDEAERDEKRREREEAEMRKQLRKQQEEAERDQRRREKEDAELKKKLSIQKQASVMERFLKKCKTSPCQIEEITKPTIYSPSTEKSENVPEPIMLSMDRALSSKEETDTDDLRKLHLSSWRHLGHSLHSNHKQCWGMRMNPRTELFKELKLTANKGLSREGLTLERHVDGWGEQNSDDRSCHNDDVSVSDVKSCCVRKQLLQFDKSYRPAFYGIWPKKSNVVGPRHPWRKDPDLDYDVDSDEEWEEEEPGENLSDCDKDEEEESCEGCSKANDEDESEDGFFVPDGYLSEDEGVQVDRMESDVPVQDIQSSHISEQDGQNEEFSALLRQQKCLNNITEQALRKNQVLIILNLLHEKASLLMAEDLNGTPKLEQTCLQALSMRAYPGGHSIEISIDSKVHDNQEACLSSVKAGVTPVISVVPIPDSDLPLIEYILPAILESHHDSNSKVSTIQSCSHGIKSLVESLQEKFPSIPKSQLKDTVREISEFSDNRWQVKKEILVKLGMSVSPEKGGGQTKSIAAFFSKRCLPPAAKSVCSPSITESSPQQLQKPGSAAHEQQGCTFNQT</sequence>
<dbReference type="GO" id="GO:0005634">
    <property type="term" value="C:nucleus"/>
    <property type="evidence" value="ECO:0007669"/>
    <property type="project" value="UniProtKB-SubCell"/>
</dbReference>
<comment type="subcellular location">
    <subcellularLocation>
        <location evidence="1">Nucleus</location>
    </subcellularLocation>
</comment>
<evidence type="ECO:0000259" key="7">
    <source>
        <dbReference type="Pfam" id="PF21796"/>
    </source>
</evidence>
<dbReference type="AlphaFoldDB" id="A0A8J5YBS9"/>
<dbReference type="InterPro" id="IPR022043">
    <property type="entry name" value="CAF1A_DD"/>
</dbReference>
<evidence type="ECO:0000256" key="1">
    <source>
        <dbReference type="ARBA" id="ARBA00004123"/>
    </source>
</evidence>
<reference evidence="8 9" key="1">
    <citation type="journal article" date="2021" name="bioRxiv">
        <title>The Gossypium anomalum genome as a resource for cotton improvement and evolutionary analysis of hybrid incompatibility.</title>
        <authorList>
            <person name="Grover C.E."/>
            <person name="Yuan D."/>
            <person name="Arick M.A."/>
            <person name="Miller E.R."/>
            <person name="Hu G."/>
            <person name="Peterson D.G."/>
            <person name="Wendel J.F."/>
            <person name="Udall J.A."/>
        </authorList>
    </citation>
    <scope>NUCLEOTIDE SEQUENCE [LARGE SCALE GENOMIC DNA]</scope>
    <source>
        <strain evidence="8">JFW-Udall</strain>
        <tissue evidence="8">Leaf</tissue>
    </source>
</reference>
<evidence type="ECO:0008006" key="10">
    <source>
        <dbReference type="Google" id="ProtNLM"/>
    </source>
</evidence>